<dbReference type="EMBL" id="HBUE01288678">
    <property type="protein sequence ID" value="CAG6572977.1"/>
    <property type="molecule type" value="Transcribed_RNA"/>
</dbReference>
<dbReference type="EMBL" id="HBUE01183036">
    <property type="protein sequence ID" value="CAG6521394.1"/>
    <property type="molecule type" value="Transcribed_RNA"/>
</dbReference>
<keyword evidence="1" id="KW-0732">Signal</keyword>
<dbReference type="EMBL" id="HBUE01183035">
    <property type="protein sequence ID" value="CAG6521393.1"/>
    <property type="molecule type" value="Transcribed_RNA"/>
</dbReference>
<reference evidence="2" key="1">
    <citation type="submission" date="2021-05" db="EMBL/GenBank/DDBJ databases">
        <authorList>
            <person name="Alioto T."/>
            <person name="Alioto T."/>
            <person name="Gomez Garrido J."/>
        </authorList>
    </citation>
    <scope>NUCLEOTIDE SEQUENCE</scope>
</reference>
<sequence length="107" mass="12298">MQLTLQQWIRSVTLLSTFLAFADLLQVPIDAGRQIDAETRPRAYAGQFRQTFRAGERCQPEPVVVDEVDLLDFTRVCSRSIPRQAHRFRTAACGRLLLLRSSPYYAR</sequence>
<feature type="signal peptide" evidence="1">
    <location>
        <begin position="1"/>
        <end position="24"/>
    </location>
</feature>
<organism evidence="2">
    <name type="scientific">Culex pipiens</name>
    <name type="common">House mosquito</name>
    <dbReference type="NCBI Taxonomy" id="7175"/>
    <lineage>
        <taxon>Eukaryota</taxon>
        <taxon>Metazoa</taxon>
        <taxon>Ecdysozoa</taxon>
        <taxon>Arthropoda</taxon>
        <taxon>Hexapoda</taxon>
        <taxon>Insecta</taxon>
        <taxon>Pterygota</taxon>
        <taxon>Neoptera</taxon>
        <taxon>Endopterygota</taxon>
        <taxon>Diptera</taxon>
        <taxon>Nematocera</taxon>
        <taxon>Culicoidea</taxon>
        <taxon>Culicidae</taxon>
        <taxon>Culicinae</taxon>
        <taxon>Culicini</taxon>
        <taxon>Culex</taxon>
        <taxon>Culex</taxon>
    </lineage>
</organism>
<evidence type="ECO:0000256" key="1">
    <source>
        <dbReference type="SAM" id="SignalP"/>
    </source>
</evidence>
<dbReference type="AlphaFoldDB" id="A0A8D8E0N0"/>
<accession>A0A8D8E0N0</accession>
<protein>
    <submittedName>
        <fullName evidence="2">(northern house mosquito) hypothetical protein</fullName>
    </submittedName>
</protein>
<proteinExistence type="predicted"/>
<feature type="chain" id="PRO_5036428016" evidence="1">
    <location>
        <begin position="25"/>
        <end position="107"/>
    </location>
</feature>
<dbReference type="EMBL" id="HBUE01288679">
    <property type="protein sequence ID" value="CAG6572978.1"/>
    <property type="molecule type" value="Transcribed_RNA"/>
</dbReference>
<evidence type="ECO:0000313" key="2">
    <source>
        <dbReference type="EMBL" id="CAG6521393.1"/>
    </source>
</evidence>
<name>A0A8D8E0N0_CULPI</name>